<gene>
    <name evidence="1" type="ORF">LTRI10_LOCUS24193</name>
</gene>
<keyword evidence="2" id="KW-1185">Reference proteome</keyword>
<protein>
    <submittedName>
        <fullName evidence="1">Uncharacterized protein</fullName>
    </submittedName>
</protein>
<dbReference type="Proteomes" id="UP001497516">
    <property type="component" value="Chromosome 4"/>
</dbReference>
<proteinExistence type="predicted"/>
<evidence type="ECO:0000313" key="1">
    <source>
        <dbReference type="EMBL" id="CAL1382892.1"/>
    </source>
</evidence>
<organism evidence="1 2">
    <name type="scientific">Linum trigynum</name>
    <dbReference type="NCBI Taxonomy" id="586398"/>
    <lineage>
        <taxon>Eukaryota</taxon>
        <taxon>Viridiplantae</taxon>
        <taxon>Streptophyta</taxon>
        <taxon>Embryophyta</taxon>
        <taxon>Tracheophyta</taxon>
        <taxon>Spermatophyta</taxon>
        <taxon>Magnoliopsida</taxon>
        <taxon>eudicotyledons</taxon>
        <taxon>Gunneridae</taxon>
        <taxon>Pentapetalae</taxon>
        <taxon>rosids</taxon>
        <taxon>fabids</taxon>
        <taxon>Malpighiales</taxon>
        <taxon>Linaceae</taxon>
        <taxon>Linum</taxon>
    </lineage>
</organism>
<evidence type="ECO:0000313" key="2">
    <source>
        <dbReference type="Proteomes" id="UP001497516"/>
    </source>
</evidence>
<sequence length="76" mass="7365">MGTLADDGGSASSWPSLPTIADGVTKAMLDGNHKLGGVADGGSTTTIGDGLMVGDAVSSLEGSILGCKVIVDCSIL</sequence>
<dbReference type="AlphaFoldDB" id="A0AAV2EAX1"/>
<reference evidence="1 2" key="1">
    <citation type="submission" date="2024-04" db="EMBL/GenBank/DDBJ databases">
        <authorList>
            <person name="Fracassetti M."/>
        </authorList>
    </citation>
    <scope>NUCLEOTIDE SEQUENCE [LARGE SCALE GENOMIC DNA]</scope>
</reference>
<dbReference type="EMBL" id="OZ034817">
    <property type="protein sequence ID" value="CAL1382892.1"/>
    <property type="molecule type" value="Genomic_DNA"/>
</dbReference>
<accession>A0AAV2EAX1</accession>
<name>A0AAV2EAX1_9ROSI</name>